<proteinExistence type="predicted"/>
<keyword evidence="3" id="KW-1185">Reference proteome</keyword>
<dbReference type="EMBL" id="CP001618">
    <property type="protein sequence ID" value="ACQ79331.1"/>
    <property type="molecule type" value="Genomic_DNA"/>
</dbReference>
<dbReference type="Gene3D" id="3.40.50.720">
    <property type="entry name" value="NAD(P)-binding Rossmann-like Domain"/>
    <property type="match status" value="1"/>
</dbReference>
<dbReference type="SUPFAM" id="SSF51735">
    <property type="entry name" value="NAD(P)-binding Rossmann-fold domains"/>
    <property type="match status" value="1"/>
</dbReference>
<dbReference type="InterPro" id="IPR052718">
    <property type="entry name" value="NmrA-type_oxidoreductase"/>
</dbReference>
<dbReference type="Gene3D" id="3.90.25.10">
    <property type="entry name" value="UDP-galactose 4-epimerase, domain 1"/>
    <property type="match status" value="1"/>
</dbReference>
<dbReference type="Proteomes" id="UP000007962">
    <property type="component" value="Chromosome"/>
</dbReference>
<name>C5C0E5_BEUC1</name>
<dbReference type="RefSeq" id="WP_015881571.1">
    <property type="nucleotide sequence ID" value="NC_012669.1"/>
</dbReference>
<organism evidence="2 3">
    <name type="scientific">Beutenbergia cavernae (strain ATCC BAA-8 / DSM 12333 / CCUG 43141 / JCM 11478 / NBRC 16432 / NCIMB 13614 / HKI 0122)</name>
    <dbReference type="NCBI Taxonomy" id="471853"/>
    <lineage>
        <taxon>Bacteria</taxon>
        <taxon>Bacillati</taxon>
        <taxon>Actinomycetota</taxon>
        <taxon>Actinomycetes</taxon>
        <taxon>Micrococcales</taxon>
        <taxon>Beutenbergiaceae</taxon>
        <taxon>Beutenbergia</taxon>
    </lineage>
</organism>
<dbReference type="Pfam" id="PF13460">
    <property type="entry name" value="NAD_binding_10"/>
    <property type="match status" value="1"/>
</dbReference>
<dbReference type="KEGG" id="bcv:Bcav_1070"/>
<dbReference type="STRING" id="471853.Bcav_1070"/>
<dbReference type="InterPro" id="IPR036291">
    <property type="entry name" value="NAD(P)-bd_dom_sf"/>
</dbReference>
<accession>C5C0E5</accession>
<sequence length="290" mass="30110">MSGAVAVTGATGTIGSAVAATLAAEGHDVVALVRDPARFAAPPGRVRVAVAEYDDRDALVRALDGVATLVFVASDGEVGPMLVHHLNVVEAAARSGVAHVVYLSIVDVDPSSPFCYAAPHAATERLLADAGLVTTAVRAGMYGEFFVRFLREAATTGRLALPMEDGVLSLVSRADVARCLAAAASSAPNGPHLVTGDRTYDLGGLAAVASRRGRQVRAEPVDARDFGIALLRGGLEPWWTYAFTSMFAAVAENRFAGVTTGVVDLTGRGPVSFEQTADEVLRRVPDLPST</sequence>
<dbReference type="InterPro" id="IPR016040">
    <property type="entry name" value="NAD(P)-bd_dom"/>
</dbReference>
<dbReference type="HOGENOM" id="CLU_007383_10_4_11"/>
<dbReference type="PANTHER" id="PTHR47129:SF1">
    <property type="entry name" value="NMRA-LIKE DOMAIN-CONTAINING PROTEIN"/>
    <property type="match status" value="1"/>
</dbReference>
<dbReference type="PANTHER" id="PTHR47129">
    <property type="entry name" value="QUINONE OXIDOREDUCTASE 2"/>
    <property type="match status" value="1"/>
</dbReference>
<gene>
    <name evidence="2" type="ordered locus">Bcav_1070</name>
</gene>
<protein>
    <submittedName>
        <fullName evidence="2">NmrA family protein</fullName>
    </submittedName>
</protein>
<dbReference type="eggNOG" id="COG0702">
    <property type="taxonomic scope" value="Bacteria"/>
</dbReference>
<evidence type="ECO:0000259" key="1">
    <source>
        <dbReference type="Pfam" id="PF13460"/>
    </source>
</evidence>
<feature type="domain" description="NAD(P)-binding" evidence="1">
    <location>
        <begin position="9"/>
        <end position="185"/>
    </location>
</feature>
<dbReference type="AlphaFoldDB" id="C5C0E5"/>
<evidence type="ECO:0000313" key="3">
    <source>
        <dbReference type="Proteomes" id="UP000007962"/>
    </source>
</evidence>
<evidence type="ECO:0000313" key="2">
    <source>
        <dbReference type="EMBL" id="ACQ79331.1"/>
    </source>
</evidence>
<reference evidence="2 3" key="1">
    <citation type="journal article" date="2009" name="Stand. Genomic Sci.">
        <title>Complete genome sequence of Beutenbergia cavernae type strain (HKI 0122).</title>
        <authorList>
            <person name="Land M."/>
            <person name="Pukall R."/>
            <person name="Abt B."/>
            <person name="Goker M."/>
            <person name="Rohde M."/>
            <person name="Glavina Del Rio T."/>
            <person name="Tice H."/>
            <person name="Copeland A."/>
            <person name="Cheng J.F."/>
            <person name="Lucas S."/>
            <person name="Chen F."/>
            <person name="Nolan M."/>
            <person name="Bruce D."/>
            <person name="Goodwin L."/>
            <person name="Pitluck S."/>
            <person name="Ivanova N."/>
            <person name="Mavromatis K."/>
            <person name="Ovchinnikova G."/>
            <person name="Pati A."/>
            <person name="Chen A."/>
            <person name="Palaniappan K."/>
            <person name="Hauser L."/>
            <person name="Chang Y.J."/>
            <person name="Jefferies C.C."/>
            <person name="Saunders E."/>
            <person name="Brettin T."/>
            <person name="Detter J.C."/>
            <person name="Han C."/>
            <person name="Chain P."/>
            <person name="Bristow J."/>
            <person name="Eisen J.A."/>
            <person name="Markowitz V."/>
            <person name="Hugenholtz P."/>
            <person name="Kyrpides N.C."/>
            <person name="Klenk H.P."/>
            <person name="Lapidus A."/>
        </authorList>
    </citation>
    <scope>NUCLEOTIDE SEQUENCE [LARGE SCALE GENOMIC DNA]</scope>
    <source>
        <strain evidence="3">ATCC BAA-8 / DSM 12333 / NBRC 16432</strain>
    </source>
</reference>